<dbReference type="InterPro" id="IPR036890">
    <property type="entry name" value="HATPase_C_sf"/>
</dbReference>
<protein>
    <submittedName>
        <fullName evidence="3">Sensor histidine kinase YesM</fullName>
    </submittedName>
</protein>
<organism evidence="3 4">
    <name type="scientific">Isobaculum melis</name>
    <dbReference type="NCBI Taxonomy" id="142588"/>
    <lineage>
        <taxon>Bacteria</taxon>
        <taxon>Bacillati</taxon>
        <taxon>Bacillota</taxon>
        <taxon>Bacilli</taxon>
        <taxon>Lactobacillales</taxon>
        <taxon>Carnobacteriaceae</taxon>
        <taxon>Isobaculum</taxon>
    </lineage>
</organism>
<dbReference type="Proteomes" id="UP000198948">
    <property type="component" value="Unassembled WGS sequence"/>
</dbReference>
<dbReference type="PANTHER" id="PTHR40448:SF1">
    <property type="entry name" value="TWO-COMPONENT SENSOR HISTIDINE KINASE"/>
    <property type="match status" value="1"/>
</dbReference>
<dbReference type="Pfam" id="PF14501">
    <property type="entry name" value="HATPase_c_5"/>
    <property type="match status" value="1"/>
</dbReference>
<evidence type="ECO:0000313" key="3">
    <source>
        <dbReference type="EMBL" id="SER61228.1"/>
    </source>
</evidence>
<accession>A0A1H9QLB9</accession>
<dbReference type="PANTHER" id="PTHR40448">
    <property type="entry name" value="TWO-COMPONENT SENSOR HISTIDINE KINASE"/>
    <property type="match status" value="1"/>
</dbReference>
<keyword evidence="3" id="KW-0808">Transferase</keyword>
<dbReference type="EMBL" id="FOHA01000002">
    <property type="protein sequence ID" value="SER61228.1"/>
    <property type="molecule type" value="Genomic_DNA"/>
</dbReference>
<keyword evidence="3" id="KW-0418">Kinase</keyword>
<feature type="domain" description="Sensor histidine kinase NatK-like C-terminal" evidence="2">
    <location>
        <begin position="351"/>
        <end position="455"/>
    </location>
</feature>
<keyword evidence="1" id="KW-0812">Transmembrane</keyword>
<reference evidence="3 4" key="1">
    <citation type="submission" date="2016-10" db="EMBL/GenBank/DDBJ databases">
        <authorList>
            <person name="de Groot N.N."/>
        </authorList>
    </citation>
    <scope>NUCLEOTIDE SEQUENCE [LARGE SCALE GENOMIC DNA]</scope>
    <source>
        <strain evidence="3 4">DSM 13760</strain>
    </source>
</reference>
<feature type="transmembrane region" description="Helical" evidence="1">
    <location>
        <begin position="65"/>
        <end position="85"/>
    </location>
</feature>
<sequence>MIFYFWETFILNCVIAIPVTLISFFFFSWIYGAKPHLLQYISYVVLSILANAILGALLLNNKSGLSLIDILILTSISILLELFLLRIMFHSTWTFTIGVSSLSTIISTTATSLGVLISDFLEYLLHLDRFLNKSNMIISHLFAYLLVIPLAFLLTIYLLKKIHLKQIIHTILHSKKNAVYLAIFLLLFSIVIQVSGELLESFGIQRNNTNLLNLLFLFISLSFITLSGLYQTSKEQNNIQKTFILQQQSYLDSLEEIQQDIRSLHHDYKNILSGLYIHADEGNTEAITKYMQETMQLFDGNLNEKIKHTSQLSNIHILEMKGLILSKTAEMEQKNITFNLEVTQPIDKIEMSIHDVIRCLGILLDNAIEAIQHYECDKRKITLALNQEADSLLLLVKNPLEEKIDMQHIWQAGFSTKGKNRGLGLHNYKNITDSYANIMRHTICNKDEFLQILEIANR</sequence>
<dbReference type="SUPFAM" id="SSF55874">
    <property type="entry name" value="ATPase domain of HSP90 chaperone/DNA topoisomerase II/histidine kinase"/>
    <property type="match status" value="1"/>
</dbReference>
<keyword evidence="1" id="KW-0472">Membrane</keyword>
<feature type="transmembrane region" description="Helical" evidence="1">
    <location>
        <begin position="6"/>
        <end position="30"/>
    </location>
</feature>
<evidence type="ECO:0000259" key="2">
    <source>
        <dbReference type="Pfam" id="PF14501"/>
    </source>
</evidence>
<dbReference type="InterPro" id="IPR032834">
    <property type="entry name" value="NatK-like_C"/>
</dbReference>
<feature type="transmembrane region" description="Helical" evidence="1">
    <location>
        <begin position="97"/>
        <end position="117"/>
    </location>
</feature>
<dbReference type="Gene3D" id="3.30.565.10">
    <property type="entry name" value="Histidine kinase-like ATPase, C-terminal domain"/>
    <property type="match status" value="1"/>
</dbReference>
<feature type="transmembrane region" description="Helical" evidence="1">
    <location>
        <begin position="211"/>
        <end position="230"/>
    </location>
</feature>
<dbReference type="STRING" id="142588.SAMN04488559_102150"/>
<feature type="transmembrane region" description="Helical" evidence="1">
    <location>
        <begin position="137"/>
        <end position="159"/>
    </location>
</feature>
<dbReference type="AlphaFoldDB" id="A0A1H9QLB9"/>
<keyword evidence="1" id="KW-1133">Transmembrane helix</keyword>
<feature type="transmembrane region" description="Helical" evidence="1">
    <location>
        <begin position="37"/>
        <end position="59"/>
    </location>
</feature>
<keyword evidence="4" id="KW-1185">Reference proteome</keyword>
<gene>
    <name evidence="3" type="ORF">SAMN04488559_102150</name>
</gene>
<feature type="transmembrane region" description="Helical" evidence="1">
    <location>
        <begin position="179"/>
        <end position="199"/>
    </location>
</feature>
<dbReference type="RefSeq" id="WP_092649995.1">
    <property type="nucleotide sequence ID" value="NZ_FOHA01000002.1"/>
</dbReference>
<name>A0A1H9QLB9_9LACT</name>
<evidence type="ECO:0000313" key="4">
    <source>
        <dbReference type="Proteomes" id="UP000198948"/>
    </source>
</evidence>
<dbReference type="GO" id="GO:0016301">
    <property type="term" value="F:kinase activity"/>
    <property type="evidence" value="ECO:0007669"/>
    <property type="project" value="UniProtKB-KW"/>
</dbReference>
<evidence type="ECO:0000256" key="1">
    <source>
        <dbReference type="SAM" id="Phobius"/>
    </source>
</evidence>
<dbReference type="GO" id="GO:0042802">
    <property type="term" value="F:identical protein binding"/>
    <property type="evidence" value="ECO:0007669"/>
    <property type="project" value="TreeGrafter"/>
</dbReference>
<dbReference type="OrthoDB" id="1652078at2"/>
<proteinExistence type="predicted"/>